<accession>A0A1E7X510</accession>
<feature type="domain" description="Surface-adhesin protein E-like" evidence="2">
    <location>
        <begin position="25"/>
        <end position="135"/>
    </location>
</feature>
<gene>
    <name evidence="3" type="ORF">DUPY_10140</name>
</gene>
<organism evidence="3 4">
    <name type="scientific">Duganella phyllosphaerae</name>
    <dbReference type="NCBI Taxonomy" id="762836"/>
    <lineage>
        <taxon>Bacteria</taxon>
        <taxon>Pseudomonadati</taxon>
        <taxon>Pseudomonadota</taxon>
        <taxon>Betaproteobacteria</taxon>
        <taxon>Burkholderiales</taxon>
        <taxon>Oxalobacteraceae</taxon>
        <taxon>Telluria group</taxon>
        <taxon>Duganella</taxon>
    </lineage>
</organism>
<dbReference type="Pfam" id="PF16747">
    <property type="entry name" value="Adhesin_E"/>
    <property type="match status" value="1"/>
</dbReference>
<evidence type="ECO:0000259" key="2">
    <source>
        <dbReference type="Pfam" id="PF16747"/>
    </source>
</evidence>
<dbReference type="OrthoDB" id="8776126at2"/>
<keyword evidence="4" id="KW-1185">Reference proteome</keyword>
<dbReference type="InterPro" id="IPR031939">
    <property type="entry name" value="Adhesin_E-like"/>
</dbReference>
<protein>
    <recommendedName>
        <fullName evidence="2">Surface-adhesin protein E-like domain-containing protein</fullName>
    </recommendedName>
</protein>
<dbReference type="RefSeq" id="WP_070246762.1">
    <property type="nucleotide sequence ID" value="NZ_LROM01000056.1"/>
</dbReference>
<dbReference type="Gene3D" id="2.40.128.710">
    <property type="entry name" value="Surface-adhesin protein E"/>
    <property type="match status" value="1"/>
</dbReference>
<dbReference type="AlphaFoldDB" id="A0A1E7X510"/>
<feature type="chain" id="PRO_5009208408" description="Surface-adhesin protein E-like domain-containing protein" evidence="1">
    <location>
        <begin position="23"/>
        <end position="136"/>
    </location>
</feature>
<reference evidence="4" key="1">
    <citation type="journal article" date="2016" name="Front. Microbiol.">
        <title>Molecular Keys to the Janthinobacterium and Duganella spp. Interaction with the Plant Pathogen Fusarium graminearum.</title>
        <authorList>
            <person name="Haack F.S."/>
            <person name="Poehlein A."/>
            <person name="Kroger C."/>
            <person name="Voigt C.A."/>
            <person name="Piepenbring M."/>
            <person name="Bode H.B."/>
            <person name="Daniel R."/>
            <person name="Schafer W."/>
            <person name="Streit W.R."/>
        </authorList>
    </citation>
    <scope>NUCLEOTIDE SEQUENCE [LARGE SCALE GENOMIC DNA]</scope>
    <source>
        <strain evidence="4">T54</strain>
    </source>
</reference>
<evidence type="ECO:0000313" key="3">
    <source>
        <dbReference type="EMBL" id="OFA07771.1"/>
    </source>
</evidence>
<evidence type="ECO:0000256" key="1">
    <source>
        <dbReference type="SAM" id="SignalP"/>
    </source>
</evidence>
<dbReference type="EMBL" id="LROM01000056">
    <property type="protein sequence ID" value="OFA07771.1"/>
    <property type="molecule type" value="Genomic_DNA"/>
</dbReference>
<dbReference type="Proteomes" id="UP000175989">
    <property type="component" value="Unassembled WGS sequence"/>
</dbReference>
<sequence length="136" mass="14740">MNKSALSVVVCVLLAAAGSAQAAQWARVNGASGGAGNAYYIDRASVIKKDKTRKVWSLHSFASTQNSPEGKPYKSVKALHLYSCEDRTTILLSQVFYPEAMGKGEALETYKYEKFTAEDIVPDSPYDNALAIVCKP</sequence>
<dbReference type="InterPro" id="IPR043088">
    <property type="entry name" value="Adhesin_E"/>
</dbReference>
<feature type="signal peptide" evidence="1">
    <location>
        <begin position="1"/>
        <end position="22"/>
    </location>
</feature>
<keyword evidence="1" id="KW-0732">Signal</keyword>
<dbReference type="PATRIC" id="fig|762836.4.peg.1062"/>
<evidence type="ECO:0000313" key="4">
    <source>
        <dbReference type="Proteomes" id="UP000175989"/>
    </source>
</evidence>
<name>A0A1E7X510_9BURK</name>
<comment type="caution">
    <text evidence="3">The sequence shown here is derived from an EMBL/GenBank/DDBJ whole genome shotgun (WGS) entry which is preliminary data.</text>
</comment>
<proteinExistence type="predicted"/>